<dbReference type="InterPro" id="IPR036648">
    <property type="entry name" value="CN_Hdrase_a/SCN_Hdrase_g_sf"/>
</dbReference>
<reference evidence="1 2" key="1">
    <citation type="submission" date="2015-11" db="EMBL/GenBank/DDBJ databases">
        <title>Expanding the genomic diversity of Burkholderia species for the development of highly accurate diagnostics.</title>
        <authorList>
            <person name="Sahl J."/>
            <person name="Keim P."/>
            <person name="Wagner D."/>
        </authorList>
    </citation>
    <scope>NUCLEOTIDE SEQUENCE [LARGE SCALE GENOMIC DNA]</scope>
    <source>
        <strain evidence="1 2">MSMB1960WGS</strain>
    </source>
</reference>
<evidence type="ECO:0008006" key="3">
    <source>
        <dbReference type="Google" id="ProtNLM"/>
    </source>
</evidence>
<sequence length="114" mass="13116">MSKDLRLPTYEQFLEYRAVIIRAIALTWHSRAFLDELEADPVKALREHFDYHFPFRLDLKVQTKSSAWTPSVNGDWTAGHKNKLTLFLPPAPADETQFAQALAAYNANHITIMD</sequence>
<dbReference type="AlphaFoldDB" id="A0A108IE30"/>
<dbReference type="EMBL" id="LPHB01000093">
    <property type="protein sequence ID" value="KWA52218.1"/>
    <property type="molecule type" value="Genomic_DNA"/>
</dbReference>
<dbReference type="SUPFAM" id="SSF56209">
    <property type="entry name" value="Nitrile hydratase alpha chain"/>
    <property type="match status" value="1"/>
</dbReference>
<proteinExistence type="predicted"/>
<organism evidence="1">
    <name type="scientific">Burkholderia stagnalis</name>
    <dbReference type="NCBI Taxonomy" id="1503054"/>
    <lineage>
        <taxon>Bacteria</taxon>
        <taxon>Pseudomonadati</taxon>
        <taxon>Pseudomonadota</taxon>
        <taxon>Betaproteobacteria</taxon>
        <taxon>Burkholderiales</taxon>
        <taxon>Burkholderiaceae</taxon>
        <taxon>Burkholderia</taxon>
        <taxon>Burkholderia cepacia complex</taxon>
    </lineage>
</organism>
<protein>
    <recommendedName>
        <fullName evidence="3">ABC transporter ATPase</fullName>
    </recommendedName>
</protein>
<dbReference type="STRING" id="1503054.WT74_32050"/>
<dbReference type="RefSeq" id="WP_060148858.1">
    <property type="nucleotide sequence ID" value="NZ_LPFV01000046.1"/>
</dbReference>
<accession>A0A108IE30</accession>
<comment type="caution">
    <text evidence="1">The sequence shown here is derived from an EMBL/GenBank/DDBJ whole genome shotgun (WGS) entry which is preliminary data.</text>
</comment>
<dbReference type="NCBIfam" id="TIGR03795">
    <property type="entry name" value="RNP_Burkhold"/>
    <property type="match status" value="1"/>
</dbReference>
<dbReference type="Proteomes" id="UP000068603">
    <property type="component" value="Unassembled WGS sequence"/>
</dbReference>
<name>A0A108IE30_9BURK</name>
<evidence type="ECO:0000313" key="1">
    <source>
        <dbReference type="EMBL" id="KWA52218.1"/>
    </source>
</evidence>
<gene>
    <name evidence="1" type="ORF">WT44_31565</name>
</gene>
<dbReference type="InterPro" id="IPR022261">
    <property type="entry name" value="RNP_Burkhold"/>
</dbReference>
<dbReference type="GO" id="GO:0046914">
    <property type="term" value="F:transition metal ion binding"/>
    <property type="evidence" value="ECO:0007669"/>
    <property type="project" value="InterPro"/>
</dbReference>
<dbReference type="GO" id="GO:0003824">
    <property type="term" value="F:catalytic activity"/>
    <property type="evidence" value="ECO:0007669"/>
    <property type="project" value="InterPro"/>
</dbReference>
<evidence type="ECO:0000313" key="2">
    <source>
        <dbReference type="Proteomes" id="UP000068603"/>
    </source>
</evidence>